<evidence type="ECO:0000313" key="3">
    <source>
        <dbReference type="EMBL" id="GHP11540.1"/>
    </source>
</evidence>
<sequence>MPSLIKATLDDFQSSLYVEVGKRLVGVGRLEPGLLSLVVGSLSFANVKVEDIGGKVRAGMRNAISIASQVSIQDVFISGVTPLKNSNNARRVLRATTSGVRVDFELFTSMSDKEDLAQRVTIAMNNGNLQASMTYEVNAITSADGTPANLPNFGVLTNATAILSAKAHALECVSLSGIRKPVTTTTTAATTTTTVAMETTTTTTVASTTLPDGAIITAPSPPPPSPPPSPPPPSPPPPSPPPPPPPPLPPLYVVPASNVTTSCVYDAVVTPEAEARDISASNEAAEAREEARANADEGLRNPPPPPSPPPPPPPPSPPPPSPPPPPPPSPPPPSPPPPPPSPPHPPPTAPLGASKESQISDSQLGTIVGVVLAGACIIALAVFVAMRYSLRRIHDAKVEFERMSASPPGSGNQTTPLIMQGHSGYTPPATGSSEGSAPAPPSAPTWAS</sequence>
<keyword evidence="2" id="KW-0472">Membrane</keyword>
<feature type="compositionally biased region" description="Polar residues" evidence="1">
    <location>
        <begin position="407"/>
        <end position="417"/>
    </location>
</feature>
<dbReference type="AlphaFoldDB" id="A0A830I0F1"/>
<evidence type="ECO:0000256" key="1">
    <source>
        <dbReference type="SAM" id="MobiDB-lite"/>
    </source>
</evidence>
<feature type="region of interest" description="Disordered" evidence="1">
    <location>
        <begin position="276"/>
        <end position="358"/>
    </location>
</feature>
<dbReference type="Proteomes" id="UP000660262">
    <property type="component" value="Unassembled WGS sequence"/>
</dbReference>
<feature type="compositionally biased region" description="Pro residues" evidence="1">
    <location>
        <begin position="301"/>
        <end position="349"/>
    </location>
</feature>
<feature type="transmembrane region" description="Helical" evidence="2">
    <location>
        <begin position="364"/>
        <end position="385"/>
    </location>
</feature>
<feature type="region of interest" description="Disordered" evidence="1">
    <location>
        <begin position="205"/>
        <end position="243"/>
    </location>
</feature>
<evidence type="ECO:0000256" key="2">
    <source>
        <dbReference type="SAM" id="Phobius"/>
    </source>
</evidence>
<feature type="compositionally biased region" description="Pro residues" evidence="1">
    <location>
        <begin position="219"/>
        <end position="243"/>
    </location>
</feature>
<feature type="compositionally biased region" description="Pro residues" evidence="1">
    <location>
        <begin position="438"/>
        <end position="448"/>
    </location>
</feature>
<feature type="region of interest" description="Disordered" evidence="1">
    <location>
        <begin position="403"/>
        <end position="448"/>
    </location>
</feature>
<accession>A0A830I0F1</accession>
<reference evidence="3" key="1">
    <citation type="submission" date="2020-10" db="EMBL/GenBank/DDBJ databases">
        <title>Unveiling of a novel bifunctional photoreceptor, Dualchrome1, isolated from a cosmopolitan green alga.</title>
        <authorList>
            <person name="Suzuki S."/>
            <person name="Kawachi M."/>
        </authorList>
    </citation>
    <scope>NUCLEOTIDE SEQUENCE</scope>
    <source>
        <strain evidence="3">NIES 2893</strain>
    </source>
</reference>
<organism evidence="3 4">
    <name type="scientific">Pycnococcus provasolii</name>
    <dbReference type="NCBI Taxonomy" id="41880"/>
    <lineage>
        <taxon>Eukaryota</taxon>
        <taxon>Viridiplantae</taxon>
        <taxon>Chlorophyta</taxon>
        <taxon>Pseudoscourfieldiophyceae</taxon>
        <taxon>Pseudoscourfieldiales</taxon>
        <taxon>Pycnococcaceae</taxon>
        <taxon>Pycnococcus</taxon>
    </lineage>
</organism>
<keyword evidence="4" id="KW-1185">Reference proteome</keyword>
<comment type="caution">
    <text evidence="3">The sequence shown here is derived from an EMBL/GenBank/DDBJ whole genome shotgun (WGS) entry which is preliminary data.</text>
</comment>
<evidence type="ECO:0000313" key="4">
    <source>
        <dbReference type="Proteomes" id="UP000660262"/>
    </source>
</evidence>
<protein>
    <submittedName>
        <fullName evidence="3">Uncharacterized protein</fullName>
    </submittedName>
</protein>
<keyword evidence="2" id="KW-1133">Transmembrane helix</keyword>
<feature type="compositionally biased region" description="Low complexity" evidence="1">
    <location>
        <begin position="427"/>
        <end position="437"/>
    </location>
</feature>
<feature type="compositionally biased region" description="Basic and acidic residues" evidence="1">
    <location>
        <begin position="285"/>
        <end position="299"/>
    </location>
</feature>
<dbReference type="PRINTS" id="PR01217">
    <property type="entry name" value="PRICHEXTENSN"/>
</dbReference>
<keyword evidence="2" id="KW-0812">Transmembrane</keyword>
<dbReference type="EMBL" id="BNJQ01000035">
    <property type="protein sequence ID" value="GHP11540.1"/>
    <property type="molecule type" value="Genomic_DNA"/>
</dbReference>
<gene>
    <name evidence="3" type="ORF">PPROV_001026800</name>
</gene>
<name>A0A830I0F1_9CHLO</name>
<proteinExistence type="predicted"/>